<proteinExistence type="predicted"/>
<dbReference type="RefSeq" id="WP_084394977.1">
    <property type="nucleotide sequence ID" value="NZ_BCSY01000020.1"/>
</dbReference>
<dbReference type="InterPro" id="IPR003594">
    <property type="entry name" value="HATPase_dom"/>
</dbReference>
<dbReference type="InterPro" id="IPR029016">
    <property type="entry name" value="GAF-like_dom_sf"/>
</dbReference>
<dbReference type="EMBL" id="BCSY01000020">
    <property type="protein sequence ID" value="GAS93600.1"/>
    <property type="molecule type" value="Genomic_DNA"/>
</dbReference>
<gene>
    <name evidence="5" type="ORF">RMCC_0566</name>
</gene>
<dbReference type="SUPFAM" id="SSF55874">
    <property type="entry name" value="ATPase domain of HSP90 chaperone/DNA topoisomerase II/histidine kinase"/>
    <property type="match status" value="1"/>
</dbReference>
<dbReference type="Pfam" id="PF07730">
    <property type="entry name" value="HisKA_3"/>
    <property type="match status" value="1"/>
</dbReference>
<dbReference type="AlphaFoldDB" id="A0A124E1G8"/>
<dbReference type="GO" id="GO:0000155">
    <property type="term" value="F:phosphorelay sensor kinase activity"/>
    <property type="evidence" value="ECO:0007669"/>
    <property type="project" value="InterPro"/>
</dbReference>
<dbReference type="SUPFAM" id="SSF55781">
    <property type="entry name" value="GAF domain-like"/>
    <property type="match status" value="2"/>
</dbReference>
<dbReference type="GO" id="GO:0016020">
    <property type="term" value="C:membrane"/>
    <property type="evidence" value="ECO:0007669"/>
    <property type="project" value="InterPro"/>
</dbReference>
<evidence type="ECO:0000256" key="2">
    <source>
        <dbReference type="ARBA" id="ARBA00022777"/>
    </source>
</evidence>
<evidence type="ECO:0000256" key="1">
    <source>
        <dbReference type="ARBA" id="ARBA00022679"/>
    </source>
</evidence>
<dbReference type="Gene3D" id="1.20.5.1930">
    <property type="match status" value="1"/>
</dbReference>
<reference evidence="6" key="2">
    <citation type="submission" date="2016-02" db="EMBL/GenBank/DDBJ databases">
        <title>Draft genome sequence of five rapidly growing Mycobacterium species.</title>
        <authorList>
            <person name="Katahira K."/>
            <person name="Gotou Y."/>
            <person name="Iida K."/>
            <person name="Ogura Y."/>
            <person name="Hayashi T."/>
        </authorList>
    </citation>
    <scope>NUCLEOTIDE SEQUENCE [LARGE SCALE GENOMIC DNA]</scope>
    <source>
        <strain evidence="6">JCM15298</strain>
    </source>
</reference>
<organism evidence="5 6">
    <name type="scientific">Mycolicibacterium canariasense</name>
    <name type="common">Mycobacterium canariasense</name>
    <dbReference type="NCBI Taxonomy" id="228230"/>
    <lineage>
        <taxon>Bacteria</taxon>
        <taxon>Bacillati</taxon>
        <taxon>Actinomycetota</taxon>
        <taxon>Actinomycetes</taxon>
        <taxon>Mycobacteriales</taxon>
        <taxon>Mycobacteriaceae</taxon>
        <taxon>Mycolicibacterium</taxon>
    </lineage>
</organism>
<dbReference type="InterPro" id="IPR011712">
    <property type="entry name" value="Sig_transdc_His_kin_sub3_dim/P"/>
</dbReference>
<feature type="domain" description="Histidine kinase" evidence="4">
    <location>
        <begin position="380"/>
        <end position="570"/>
    </location>
</feature>
<dbReference type="Proteomes" id="UP000069443">
    <property type="component" value="Unassembled WGS sequence"/>
</dbReference>
<dbReference type="InterPro" id="IPR005467">
    <property type="entry name" value="His_kinase_dom"/>
</dbReference>
<keyword evidence="6" id="KW-1185">Reference proteome</keyword>
<dbReference type="Gene3D" id="3.30.565.10">
    <property type="entry name" value="Histidine kinase-like ATPase, C-terminal domain"/>
    <property type="match status" value="1"/>
</dbReference>
<dbReference type="STRING" id="228230.RMCC_0566"/>
<protein>
    <submittedName>
        <fullName evidence="5">GAF sensor signal transduction histidine kinase</fullName>
    </submittedName>
</protein>
<keyword evidence="2 5" id="KW-0418">Kinase</keyword>
<dbReference type="GO" id="GO:0046983">
    <property type="term" value="F:protein dimerization activity"/>
    <property type="evidence" value="ECO:0007669"/>
    <property type="project" value="InterPro"/>
</dbReference>
<keyword evidence="1" id="KW-0808">Transferase</keyword>
<dbReference type="InterPro" id="IPR003018">
    <property type="entry name" value="GAF"/>
</dbReference>
<evidence type="ECO:0000313" key="5">
    <source>
        <dbReference type="EMBL" id="GAS93600.1"/>
    </source>
</evidence>
<dbReference type="Pfam" id="PF02518">
    <property type="entry name" value="HATPase_c"/>
    <property type="match status" value="1"/>
</dbReference>
<sequence>MTEDSRPSSAFAWRRPDELRRIHDQLDELAADRDQLGLLLQLAIEISSDLELDPTLHRIVHAALTLTTARYGAIGVWGPDNLLTSFVHEGMDPRTVQRIGHLPVGKGILGALRERTDLLRLEDLAEHPASAGFPDGHPPLRSFLGMPIRIRGEPYGSLYMADDRPGHRFTAADELTVRALASVAAVAIDNARLFKQMRMAASWTNASREITAAVLSDDHPELLRPLRLIAERALELTDAEQAIVLIPDDPDAVVDEVQTLLVSAAVGTYADDVLGQRIPVSGSTTGEVFRSGEPMITETFRRPIEAFTDAGERPAIVAPLRAEQHTLGVIAVARNASAPPFDTSYLSLVRDFAGHAAIALTIARARRDTAELNLLSDRERIAHDLHDQVIQRVFAVGMDLQGVIARMRNPQLVQRVSRSVDELQSVITDIRTTIFNLQKSSATHEGFPSRIHDLFESLTENIDVAASLNVSGPLSVVTATLADHAEAVFTEALSNAIRHSGATEIIASITVDDELSITVSDNGRGIPPDNRRSSGLRNLARRAESAHGEFTVGDRAGGGTEVVWSVPLTVE</sequence>
<dbReference type="Gene3D" id="3.30.450.40">
    <property type="match status" value="2"/>
</dbReference>
<dbReference type="InterPro" id="IPR036890">
    <property type="entry name" value="HATPase_C_sf"/>
</dbReference>
<reference evidence="6" key="1">
    <citation type="journal article" date="2016" name="Genome Announc.">
        <title>Draft Genome Sequences of Five Rapidly Growing Mycobacterium Species, M. thermoresistibile, M. fortuitum subsp. acetamidolyticum, M. canariasense, M. brisbanense, and M. novocastrense.</title>
        <authorList>
            <person name="Katahira K."/>
            <person name="Ogura Y."/>
            <person name="Gotoh Y."/>
            <person name="Hayashi T."/>
        </authorList>
    </citation>
    <scope>NUCLEOTIDE SEQUENCE [LARGE SCALE GENOMIC DNA]</scope>
    <source>
        <strain evidence="6">JCM15298</strain>
    </source>
</reference>
<evidence type="ECO:0000313" key="6">
    <source>
        <dbReference type="Proteomes" id="UP000069443"/>
    </source>
</evidence>
<accession>A0A124E1G8</accession>
<dbReference type="SMART" id="SM00387">
    <property type="entry name" value="HATPase_c"/>
    <property type="match status" value="1"/>
</dbReference>
<comment type="caution">
    <text evidence="5">The sequence shown here is derived from an EMBL/GenBank/DDBJ whole genome shotgun (WGS) entry which is preliminary data.</text>
</comment>
<dbReference type="OrthoDB" id="5241249at2"/>
<dbReference type="SMART" id="SM00065">
    <property type="entry name" value="GAF"/>
    <property type="match status" value="2"/>
</dbReference>
<dbReference type="PROSITE" id="PS50109">
    <property type="entry name" value="HIS_KIN"/>
    <property type="match status" value="1"/>
</dbReference>
<dbReference type="PANTHER" id="PTHR24421:SF56">
    <property type="entry name" value="OXYGEN SENSOR HISTIDINE KINASE RESPONSE REGULATOR DOST"/>
    <property type="match status" value="1"/>
</dbReference>
<dbReference type="CDD" id="cd16917">
    <property type="entry name" value="HATPase_UhpB-NarQ-NarX-like"/>
    <property type="match status" value="1"/>
</dbReference>
<evidence type="ECO:0000256" key="3">
    <source>
        <dbReference type="ARBA" id="ARBA00023012"/>
    </source>
</evidence>
<dbReference type="PANTHER" id="PTHR24421">
    <property type="entry name" value="NITRATE/NITRITE SENSOR PROTEIN NARX-RELATED"/>
    <property type="match status" value="1"/>
</dbReference>
<evidence type="ECO:0000259" key="4">
    <source>
        <dbReference type="PROSITE" id="PS50109"/>
    </source>
</evidence>
<dbReference type="InterPro" id="IPR050482">
    <property type="entry name" value="Sensor_HK_TwoCompSys"/>
</dbReference>
<name>A0A124E1G8_MYCCR</name>
<keyword evidence="3" id="KW-0902">Two-component regulatory system</keyword>
<dbReference type="Pfam" id="PF13185">
    <property type="entry name" value="GAF_2"/>
    <property type="match status" value="2"/>
</dbReference>